<feature type="transmembrane region" description="Helical" evidence="8">
    <location>
        <begin position="6"/>
        <end position="23"/>
    </location>
</feature>
<evidence type="ECO:0000256" key="4">
    <source>
        <dbReference type="ARBA" id="ARBA00022692"/>
    </source>
</evidence>
<sequence length="162" mass="16094">MRAVALTGRGAALVVAVLLGVGLGARHLAPVPDLVLVLVVAWALFRGPTAGAVAGLAGGWVVDLVPPGAQPLGAHALAYALAGLLAGRVRHEGPVAAARVAVVTLGAAAVVEGVEVVRALAVSAPVDLAAVALRMLLTATVGALVVPVVVRAERALVRRRYG</sequence>
<dbReference type="EMBL" id="PJNE01000001">
    <property type="protein sequence ID" value="PKW28069.1"/>
    <property type="molecule type" value="Genomic_DNA"/>
</dbReference>
<protein>
    <submittedName>
        <fullName evidence="9">Rod shape-determining protein MreD</fullName>
    </submittedName>
</protein>
<proteinExistence type="inferred from homology"/>
<gene>
    <name evidence="9" type="ORF">ATL31_2924</name>
</gene>
<evidence type="ECO:0000256" key="2">
    <source>
        <dbReference type="ARBA" id="ARBA00007776"/>
    </source>
</evidence>
<feature type="transmembrane region" description="Helical" evidence="8">
    <location>
        <begin position="131"/>
        <end position="150"/>
    </location>
</feature>
<keyword evidence="5" id="KW-0133">Cell shape</keyword>
<dbReference type="AlphaFoldDB" id="A0A2N3YMM7"/>
<dbReference type="NCBIfam" id="TIGR03426">
    <property type="entry name" value="shape_MreD"/>
    <property type="match status" value="1"/>
</dbReference>
<keyword evidence="6 8" id="KW-1133">Transmembrane helix</keyword>
<comment type="subcellular location">
    <subcellularLocation>
        <location evidence="1">Cell membrane</location>
        <topology evidence="1">Multi-pass membrane protein</topology>
    </subcellularLocation>
</comment>
<dbReference type="RefSeq" id="WP_101396495.1">
    <property type="nucleotide sequence ID" value="NZ_PJNE01000001.1"/>
</dbReference>
<organism evidence="9 10">
    <name type="scientific">Phycicoccus duodecadis</name>
    <dbReference type="NCBI Taxonomy" id="173053"/>
    <lineage>
        <taxon>Bacteria</taxon>
        <taxon>Bacillati</taxon>
        <taxon>Actinomycetota</taxon>
        <taxon>Actinomycetes</taxon>
        <taxon>Micrococcales</taxon>
        <taxon>Intrasporangiaceae</taxon>
        <taxon>Phycicoccus</taxon>
    </lineage>
</organism>
<dbReference type="Proteomes" id="UP000233781">
    <property type="component" value="Unassembled WGS sequence"/>
</dbReference>
<evidence type="ECO:0000256" key="1">
    <source>
        <dbReference type="ARBA" id="ARBA00004651"/>
    </source>
</evidence>
<evidence type="ECO:0000256" key="6">
    <source>
        <dbReference type="ARBA" id="ARBA00022989"/>
    </source>
</evidence>
<evidence type="ECO:0000256" key="3">
    <source>
        <dbReference type="ARBA" id="ARBA00022475"/>
    </source>
</evidence>
<feature type="transmembrane region" description="Helical" evidence="8">
    <location>
        <begin position="93"/>
        <end position="111"/>
    </location>
</feature>
<feature type="transmembrane region" description="Helical" evidence="8">
    <location>
        <begin position="35"/>
        <end position="62"/>
    </location>
</feature>
<feature type="transmembrane region" description="Helical" evidence="8">
    <location>
        <begin position="68"/>
        <end position="86"/>
    </location>
</feature>
<dbReference type="GO" id="GO:0005886">
    <property type="term" value="C:plasma membrane"/>
    <property type="evidence" value="ECO:0007669"/>
    <property type="project" value="UniProtKB-SubCell"/>
</dbReference>
<keyword evidence="3" id="KW-1003">Cell membrane</keyword>
<evidence type="ECO:0000256" key="5">
    <source>
        <dbReference type="ARBA" id="ARBA00022960"/>
    </source>
</evidence>
<keyword evidence="4 8" id="KW-0812">Transmembrane</keyword>
<evidence type="ECO:0000256" key="8">
    <source>
        <dbReference type="SAM" id="Phobius"/>
    </source>
</evidence>
<reference evidence="9 10" key="1">
    <citation type="submission" date="2017-12" db="EMBL/GenBank/DDBJ databases">
        <title>Sequencing the genomes of 1000 Actinobacteria strains.</title>
        <authorList>
            <person name="Klenk H.-P."/>
        </authorList>
    </citation>
    <scope>NUCLEOTIDE SEQUENCE [LARGE SCALE GENOMIC DNA]</scope>
    <source>
        <strain evidence="9 10">DSM 12806</strain>
    </source>
</reference>
<evidence type="ECO:0000313" key="9">
    <source>
        <dbReference type="EMBL" id="PKW28069.1"/>
    </source>
</evidence>
<accession>A0A2N3YMM7</accession>
<comment type="caution">
    <text evidence="9">The sequence shown here is derived from an EMBL/GenBank/DDBJ whole genome shotgun (WGS) entry which is preliminary data.</text>
</comment>
<evidence type="ECO:0000313" key="10">
    <source>
        <dbReference type="Proteomes" id="UP000233781"/>
    </source>
</evidence>
<evidence type="ECO:0000256" key="7">
    <source>
        <dbReference type="ARBA" id="ARBA00023136"/>
    </source>
</evidence>
<comment type="similarity">
    <text evidence="2">Belongs to the MreD family.</text>
</comment>
<keyword evidence="10" id="KW-1185">Reference proteome</keyword>
<name>A0A2N3YMM7_9MICO</name>
<dbReference type="InterPro" id="IPR007227">
    <property type="entry name" value="Cell_shape_determining_MreD"/>
</dbReference>
<dbReference type="GO" id="GO:0008360">
    <property type="term" value="P:regulation of cell shape"/>
    <property type="evidence" value="ECO:0007669"/>
    <property type="project" value="UniProtKB-KW"/>
</dbReference>
<keyword evidence="7 8" id="KW-0472">Membrane</keyword>